<dbReference type="SUPFAM" id="SSF54427">
    <property type="entry name" value="NTF2-like"/>
    <property type="match status" value="1"/>
</dbReference>
<sequence>MPAATPLAMIPGREDRAMSLIRDFWTAMNGNEWAAVAEHFLTDDFVGIWPQTGEIFRGREAFVAANASLAGQHGWLFEVMRVVTEGDHAASDVRVMQRDLHMIARAASFHDIRDGKICKQVEFWSYPNSIPEWRRGVLESDPNLAKF</sequence>
<evidence type="ECO:0000313" key="2">
    <source>
        <dbReference type="EMBL" id="AUH64330.1"/>
    </source>
</evidence>
<keyword evidence="3" id="KW-1185">Reference proteome</keyword>
<dbReference type="EMBL" id="CP025430">
    <property type="protein sequence ID" value="AUH64330.1"/>
    <property type="molecule type" value="Genomic_DNA"/>
</dbReference>
<evidence type="ECO:0000259" key="1">
    <source>
        <dbReference type="Pfam" id="PF12680"/>
    </source>
</evidence>
<dbReference type="KEGG" id="pzh:CX676_09315"/>
<dbReference type="AlphaFoldDB" id="A0A2H5EYF9"/>
<dbReference type="Gene3D" id="3.10.450.50">
    <property type="match status" value="1"/>
</dbReference>
<reference evidence="2 3" key="1">
    <citation type="journal article" date="2013" name="Antonie Van Leeuwenhoek">
        <title>Paracoccus zhejiangensis sp. nov., isolated from activated sludge in wastewater-treatment system.</title>
        <authorList>
            <person name="Wu Z.G."/>
            <person name="Zhang D.F."/>
            <person name="Liu Y.L."/>
            <person name="Wang F."/>
            <person name="Jiang X."/>
            <person name="Li C."/>
            <person name="Li S.P."/>
            <person name="Hong Q."/>
            <person name="Li W.J."/>
        </authorList>
    </citation>
    <scope>NUCLEOTIDE SEQUENCE [LARGE SCALE GENOMIC DNA]</scope>
    <source>
        <strain evidence="2 3">J6</strain>
    </source>
</reference>
<protein>
    <submittedName>
        <fullName evidence="2">Polyketide cyclase</fullName>
    </submittedName>
</protein>
<proteinExistence type="predicted"/>
<gene>
    <name evidence="2" type="ORF">CX676_09315</name>
</gene>
<accession>A0A2H5EYF9</accession>
<evidence type="ECO:0000313" key="3">
    <source>
        <dbReference type="Proteomes" id="UP000234530"/>
    </source>
</evidence>
<dbReference type="Proteomes" id="UP000234530">
    <property type="component" value="Chromosome"/>
</dbReference>
<feature type="domain" description="SnoaL-like" evidence="1">
    <location>
        <begin position="21"/>
        <end position="118"/>
    </location>
</feature>
<dbReference type="InterPro" id="IPR037401">
    <property type="entry name" value="SnoaL-like"/>
</dbReference>
<organism evidence="2 3">
    <name type="scientific">Paracoccus zhejiangensis</name>
    <dbReference type="NCBI Taxonomy" id="1077935"/>
    <lineage>
        <taxon>Bacteria</taxon>
        <taxon>Pseudomonadati</taxon>
        <taxon>Pseudomonadota</taxon>
        <taxon>Alphaproteobacteria</taxon>
        <taxon>Rhodobacterales</taxon>
        <taxon>Paracoccaceae</taxon>
        <taxon>Paracoccus</taxon>
    </lineage>
</organism>
<dbReference type="Pfam" id="PF12680">
    <property type="entry name" value="SnoaL_2"/>
    <property type="match status" value="1"/>
</dbReference>
<dbReference type="InterPro" id="IPR032710">
    <property type="entry name" value="NTF2-like_dom_sf"/>
</dbReference>
<name>A0A2H5EYF9_9RHOB</name>